<name>A0AAY4CZI9_9TELE</name>
<accession>A0AAY4CZI9</accession>
<dbReference type="PANTHER" id="PTHR11699">
    <property type="entry name" value="ALDEHYDE DEHYDROGENASE-RELATED"/>
    <property type="match status" value="1"/>
</dbReference>
<dbReference type="RefSeq" id="XP_028842128.1">
    <property type="nucleotide sequence ID" value="XM_028986295.1"/>
</dbReference>
<dbReference type="Pfam" id="PF00171">
    <property type="entry name" value="Aldedh"/>
    <property type="match status" value="2"/>
</dbReference>
<dbReference type="GeneTree" id="ENSGT00940000161135"/>
<gene>
    <name evidence="3" type="primary">ALDH16A1</name>
</gene>
<dbReference type="InterPro" id="IPR016163">
    <property type="entry name" value="Ald_DH_C"/>
</dbReference>
<keyword evidence="4" id="KW-1185">Reference proteome</keyword>
<dbReference type="AlphaFoldDB" id="A0AAY4CZI9"/>
<reference evidence="3" key="2">
    <citation type="submission" date="2025-08" db="UniProtKB">
        <authorList>
            <consortium name="Ensembl"/>
        </authorList>
    </citation>
    <scope>IDENTIFICATION</scope>
</reference>
<protein>
    <recommendedName>
        <fullName evidence="2">Aldehyde dehydrogenase domain-containing protein</fullName>
    </recommendedName>
</protein>
<organism evidence="3 4">
    <name type="scientific">Denticeps clupeoides</name>
    <name type="common">denticle herring</name>
    <dbReference type="NCBI Taxonomy" id="299321"/>
    <lineage>
        <taxon>Eukaryota</taxon>
        <taxon>Metazoa</taxon>
        <taxon>Chordata</taxon>
        <taxon>Craniata</taxon>
        <taxon>Vertebrata</taxon>
        <taxon>Euteleostomi</taxon>
        <taxon>Actinopterygii</taxon>
        <taxon>Neopterygii</taxon>
        <taxon>Teleostei</taxon>
        <taxon>Clupei</taxon>
        <taxon>Clupeiformes</taxon>
        <taxon>Denticipitoidei</taxon>
        <taxon>Denticipitidae</taxon>
        <taxon>Denticeps</taxon>
    </lineage>
</organism>
<evidence type="ECO:0000313" key="3">
    <source>
        <dbReference type="Ensembl" id="ENSDCDP00010038199.1"/>
    </source>
</evidence>
<proteinExistence type="predicted"/>
<dbReference type="InterPro" id="IPR015590">
    <property type="entry name" value="Aldehyde_DH_dom"/>
</dbReference>
<dbReference type="InterPro" id="IPR016162">
    <property type="entry name" value="Ald_DH_N"/>
</dbReference>
<reference evidence="3 4" key="1">
    <citation type="submission" date="2020-06" db="EMBL/GenBank/DDBJ databases">
        <authorList>
            <consortium name="Wellcome Sanger Institute Data Sharing"/>
        </authorList>
    </citation>
    <scope>NUCLEOTIDE SEQUENCE [LARGE SCALE GENOMIC DNA]</scope>
</reference>
<dbReference type="GO" id="GO:0016620">
    <property type="term" value="F:oxidoreductase activity, acting on the aldehyde or oxo group of donors, NAD or NADP as acceptor"/>
    <property type="evidence" value="ECO:0007669"/>
    <property type="project" value="InterPro"/>
</dbReference>
<dbReference type="Proteomes" id="UP000694580">
    <property type="component" value="Chromosome 7"/>
</dbReference>
<dbReference type="GeneID" id="114794032"/>
<dbReference type="InterPro" id="IPR016161">
    <property type="entry name" value="Ald_DH/histidinol_DH"/>
</dbReference>
<feature type="compositionally biased region" description="Basic and acidic residues" evidence="1">
    <location>
        <begin position="1"/>
        <end position="13"/>
    </location>
</feature>
<evidence type="ECO:0000313" key="4">
    <source>
        <dbReference type="Proteomes" id="UP000694580"/>
    </source>
</evidence>
<evidence type="ECO:0000259" key="2">
    <source>
        <dbReference type="Pfam" id="PF00171"/>
    </source>
</evidence>
<feature type="domain" description="Aldehyde dehydrogenase" evidence="2">
    <location>
        <begin position="533"/>
        <end position="737"/>
    </location>
</feature>
<dbReference type="Ensembl" id="ENSDCDT00010047804.1">
    <property type="protein sequence ID" value="ENSDCDP00010038199.1"/>
    <property type="gene ID" value="ENSDCDG00010024697.1"/>
</dbReference>
<dbReference type="Gene3D" id="3.40.605.10">
    <property type="entry name" value="Aldehyde Dehydrogenase, Chain A, domain 1"/>
    <property type="match status" value="2"/>
</dbReference>
<evidence type="ECO:0000256" key="1">
    <source>
        <dbReference type="SAM" id="MobiDB-lite"/>
    </source>
</evidence>
<feature type="region of interest" description="Disordered" evidence="1">
    <location>
        <begin position="1"/>
        <end position="29"/>
    </location>
</feature>
<sequence>MADSRTRKVRDIFDSMESGPTSSGRPAAQAWLQSHSGSLGLFIDGSSVCPSDRQTASALDSSGESVCSALCAVDEDVSACVSSSAGGFKAWAALSCHRRAQVLRRLAAAVQKHSQCVSEVCDLFQPPSSPAALVRLVQYHAGWAQLRDLSIPDWSPRGVVAVVVSDDASVYCMWLKVLPALAMGNSVVLVSGPQMAPPSLLLAELCAEAGLPAGALNVLSGSDVSLAGKVVASTGISFLTYCGNKQDGEALCRQTAGWCVPVALSTSPGSVCPVIIFESADIDSALDSVMEAAFKKNREYQWVLYVQESVLDGAIARLKVRMAGMKAVPLLCEADRALVDEAVQEAHRQGATLIQPCPPAPSGALYPPTVLSGVAPSCQAVVSPAPGPILPLMSFRGSGEGITLANHSPFVQAASVWTEDLTLSLESVKSLCAGTVWLNSLAVMDPSLSLSGLKEVGNCTDGGREGLYQFLRPSASPPLRCFRPSQVDYATFGAPSPMVAFVPGGSDSSSPARVYQHLVGGRQSKAESGCSKAVRSAGGALLAHCPDGGPKDVRNAVEAAIKVQPSWARSPSARVQSLYSLAGSLEKKSRELAASVQTQTGVSLEEAEQEVELSVSRLCEWAARCDKERGGVQSLPQSGSSYSTAEPIGVVGVVLPDSKPLLSLVSLLGAAVAMGNAAIMMPSEKNPLPALEFIQVLLAADLPGGVVSIITGARDQLTKALANHSVIQAIWYWGSKEGCQFLQSSSPLRRLWLHPEEQENGERWTRPDASLLEEMWRQAVVWKSLWIPTA</sequence>
<feature type="domain" description="Aldehyde dehydrogenase" evidence="2">
    <location>
        <begin position="61"/>
        <end position="472"/>
    </location>
</feature>
<dbReference type="Gene3D" id="3.40.309.10">
    <property type="entry name" value="Aldehyde Dehydrogenase, Chain A, domain 2"/>
    <property type="match status" value="1"/>
</dbReference>
<dbReference type="SUPFAM" id="SSF53720">
    <property type="entry name" value="ALDH-like"/>
    <property type="match status" value="2"/>
</dbReference>
<reference evidence="3" key="3">
    <citation type="submission" date="2025-09" db="UniProtKB">
        <authorList>
            <consortium name="Ensembl"/>
        </authorList>
    </citation>
    <scope>IDENTIFICATION</scope>
</reference>